<evidence type="ECO:0000256" key="2">
    <source>
        <dbReference type="ARBA" id="ARBA00023136"/>
    </source>
</evidence>
<dbReference type="AlphaFoldDB" id="A0AA41W7E5"/>
<reference evidence="6 7" key="1">
    <citation type="journal article" date="2013" name="Antonie Van Leeuwenhoek">
        <title>Echinimonas agarilytica gen. nov., sp. nov., a new gammaproteobacterium isolated from the sea urchin Strongylocentrotus intermedius.</title>
        <authorList>
            <person name="Nedashkovskaya O.I."/>
            <person name="Stenkova A.M."/>
            <person name="Zhukova N.V."/>
            <person name="Van Trappen S."/>
            <person name="Lee J.S."/>
            <person name="Kim S.B."/>
        </authorList>
    </citation>
    <scope>NUCLEOTIDE SEQUENCE [LARGE SCALE GENOMIC DNA]</scope>
    <source>
        <strain evidence="6 7">KMM 6351</strain>
    </source>
</reference>
<protein>
    <submittedName>
        <fullName evidence="6">OmpA family protein</fullName>
    </submittedName>
</protein>
<dbReference type="InterPro" id="IPR006664">
    <property type="entry name" value="OMP_bac"/>
</dbReference>
<comment type="subcellular location">
    <subcellularLocation>
        <location evidence="1">Cell outer membrane</location>
    </subcellularLocation>
</comment>
<dbReference type="PROSITE" id="PS51123">
    <property type="entry name" value="OMPA_2"/>
    <property type="match status" value="1"/>
</dbReference>
<dbReference type="Pfam" id="PF00691">
    <property type="entry name" value="OmpA"/>
    <property type="match status" value="1"/>
</dbReference>
<dbReference type="CDD" id="cd07185">
    <property type="entry name" value="OmpA_C-like"/>
    <property type="match status" value="1"/>
</dbReference>
<evidence type="ECO:0000313" key="6">
    <source>
        <dbReference type="EMBL" id="MCM2680101.1"/>
    </source>
</evidence>
<accession>A0AA41W7E5</accession>
<dbReference type="PROSITE" id="PS51257">
    <property type="entry name" value="PROKAR_LIPOPROTEIN"/>
    <property type="match status" value="1"/>
</dbReference>
<dbReference type="InterPro" id="IPR006665">
    <property type="entry name" value="OmpA-like"/>
</dbReference>
<dbReference type="PANTHER" id="PTHR30329:SF21">
    <property type="entry name" value="LIPOPROTEIN YIAD-RELATED"/>
    <property type="match status" value="1"/>
</dbReference>
<dbReference type="Gene3D" id="3.30.1330.60">
    <property type="entry name" value="OmpA-like domain"/>
    <property type="match status" value="1"/>
</dbReference>
<name>A0AA41W7E5_9GAMM</name>
<dbReference type="EMBL" id="JAMQGP010000004">
    <property type="protein sequence ID" value="MCM2680101.1"/>
    <property type="molecule type" value="Genomic_DNA"/>
</dbReference>
<dbReference type="Proteomes" id="UP001165393">
    <property type="component" value="Unassembled WGS sequence"/>
</dbReference>
<organism evidence="6 7">
    <name type="scientific">Echinimonas agarilytica</name>
    <dbReference type="NCBI Taxonomy" id="1215918"/>
    <lineage>
        <taxon>Bacteria</taxon>
        <taxon>Pseudomonadati</taxon>
        <taxon>Pseudomonadota</taxon>
        <taxon>Gammaproteobacteria</taxon>
        <taxon>Alteromonadales</taxon>
        <taxon>Echinimonadaceae</taxon>
        <taxon>Echinimonas</taxon>
    </lineage>
</organism>
<dbReference type="RefSeq" id="WP_251261526.1">
    <property type="nucleotide sequence ID" value="NZ_JAMQGP010000004.1"/>
</dbReference>
<keyword evidence="3" id="KW-0998">Cell outer membrane</keyword>
<dbReference type="PANTHER" id="PTHR30329">
    <property type="entry name" value="STATOR ELEMENT OF FLAGELLAR MOTOR COMPLEX"/>
    <property type="match status" value="1"/>
</dbReference>
<dbReference type="InterPro" id="IPR036737">
    <property type="entry name" value="OmpA-like_sf"/>
</dbReference>
<evidence type="ECO:0000256" key="3">
    <source>
        <dbReference type="ARBA" id="ARBA00023237"/>
    </source>
</evidence>
<keyword evidence="7" id="KW-1185">Reference proteome</keyword>
<feature type="domain" description="OmpA-like" evidence="5">
    <location>
        <begin position="102"/>
        <end position="217"/>
    </location>
</feature>
<gene>
    <name evidence="6" type="ORF">NAF29_10540</name>
</gene>
<dbReference type="PRINTS" id="PR01023">
    <property type="entry name" value="NAFLGMOTY"/>
</dbReference>
<keyword evidence="2 4" id="KW-0472">Membrane</keyword>
<dbReference type="SUPFAM" id="SSF103088">
    <property type="entry name" value="OmpA-like"/>
    <property type="match status" value="1"/>
</dbReference>
<evidence type="ECO:0000313" key="7">
    <source>
        <dbReference type="Proteomes" id="UP001165393"/>
    </source>
</evidence>
<dbReference type="GO" id="GO:0009279">
    <property type="term" value="C:cell outer membrane"/>
    <property type="evidence" value="ECO:0007669"/>
    <property type="project" value="UniProtKB-SubCell"/>
</dbReference>
<dbReference type="InterPro" id="IPR050330">
    <property type="entry name" value="Bact_OuterMem_StrucFunc"/>
</dbReference>
<comment type="caution">
    <text evidence="6">The sequence shown here is derived from an EMBL/GenBank/DDBJ whole genome shotgun (WGS) entry which is preliminary data.</text>
</comment>
<evidence type="ECO:0000256" key="1">
    <source>
        <dbReference type="ARBA" id="ARBA00004442"/>
    </source>
</evidence>
<proteinExistence type="predicted"/>
<sequence length="217" mass="23508">MNEKLGLVPLVIFAISGCAFKADLTEMEALVTKAEMGSEGRCIELLDGVEQNLRKAKAVLAKKPSDVSFGEYEHGMKAAHAAVQYRQEYDEHCLALSQAVKDSYSHITALPGVNFADGSDQLTLESSVILDAMASKLLQEQRSVEVAGHTSNTGTPEFNMSLSQRRADAVRAYLISRGVSASLVVAKGYGMEQPVAANDSRVGQSANRRVEIRYLEP</sequence>
<evidence type="ECO:0000259" key="5">
    <source>
        <dbReference type="PROSITE" id="PS51123"/>
    </source>
</evidence>
<evidence type="ECO:0000256" key="4">
    <source>
        <dbReference type="PROSITE-ProRule" id="PRU00473"/>
    </source>
</evidence>
<dbReference type="PRINTS" id="PR01021">
    <property type="entry name" value="OMPADOMAIN"/>
</dbReference>